<sequence length="591" mass="65195">MSIFRRLFNWRLPSGLVEISGNILVFDHCFSMDLLEEDELKPYIGGILKQLLAHYSIDSFMVFNFEGGKKNNQTARIFSGYNMSVMGYPRSYEGCPLLTLEMIHHFLRSSESWLSLSQDNFLLIHAEHGGWPVLAFALAALLVYLRRCKYEKALDTVHKHAPPGLLELYSPLDPAPSQLRYLKYVSRRHISPELWPPGDRILNLNCAIIRTVPNFDGQGGCRPLFRIYGPDPLVPNESSAKVLFSTPKTSDFVQLYTQEDNEIIKVNVRCPVRGDVVMECITVNEDLKHEVMVFRVMFNTAFIEDNLLLLDRNQIDILWDTKHRFPADFRVEVIFSEIDATTPLHTSESSSDQKESFSNLDIALSDVDSSSKNNHITNGAPDHNGLNDVHDGFDAISLQETEISNVTPEESIILDSTSVQVFQSELENTHPSAPKFEGDRVAVADTLSLPEAEPSSPNSQEGELSENASASSSASKFDGDEDAVADAASLPESESNGTSSQESDSLEDASAEENPEGDTTNGIPNSDTPSVELPGSEVGGAVTAERSDTNTDTFLPGTPSSSAPSSPPRFEEDTMEAGTAEDQPHSSELQI</sequence>
<reference evidence="1" key="2">
    <citation type="submission" date="2025-09" db="UniProtKB">
        <authorList>
            <consortium name="EnsemblPlants"/>
        </authorList>
    </citation>
    <scope>IDENTIFICATION</scope>
</reference>
<keyword evidence="2" id="KW-1185">Reference proteome</keyword>
<protein>
    <submittedName>
        <fullName evidence="1">Uncharacterized protein</fullName>
    </submittedName>
</protein>
<reference evidence="1" key="1">
    <citation type="submission" date="2021-05" db="EMBL/GenBank/DDBJ databases">
        <authorList>
            <person name="Scholz U."/>
            <person name="Mascher M."/>
            <person name="Fiebig A."/>
        </authorList>
    </citation>
    <scope>NUCLEOTIDE SEQUENCE [LARGE SCALE GENOMIC DNA]</scope>
</reference>
<dbReference type="EnsemblPlants" id="AVESA.00010b.r2.5CG0870520.1">
    <property type="protein sequence ID" value="AVESA.00010b.r2.5CG0870520.1.CDS"/>
    <property type="gene ID" value="AVESA.00010b.r2.5CG0870520"/>
</dbReference>
<accession>A0ACD5XXS1</accession>
<name>A0ACD5XXS1_AVESA</name>
<proteinExistence type="predicted"/>
<dbReference type="Proteomes" id="UP001732700">
    <property type="component" value="Chromosome 5C"/>
</dbReference>
<organism evidence="1 2">
    <name type="scientific">Avena sativa</name>
    <name type="common">Oat</name>
    <dbReference type="NCBI Taxonomy" id="4498"/>
    <lineage>
        <taxon>Eukaryota</taxon>
        <taxon>Viridiplantae</taxon>
        <taxon>Streptophyta</taxon>
        <taxon>Embryophyta</taxon>
        <taxon>Tracheophyta</taxon>
        <taxon>Spermatophyta</taxon>
        <taxon>Magnoliopsida</taxon>
        <taxon>Liliopsida</taxon>
        <taxon>Poales</taxon>
        <taxon>Poaceae</taxon>
        <taxon>BOP clade</taxon>
        <taxon>Pooideae</taxon>
        <taxon>Poodae</taxon>
        <taxon>Poeae</taxon>
        <taxon>Poeae Chloroplast Group 1 (Aveneae type)</taxon>
        <taxon>Aveninae</taxon>
        <taxon>Avena</taxon>
    </lineage>
</organism>
<evidence type="ECO:0000313" key="2">
    <source>
        <dbReference type="Proteomes" id="UP001732700"/>
    </source>
</evidence>
<evidence type="ECO:0000313" key="1">
    <source>
        <dbReference type="EnsemblPlants" id="AVESA.00010b.r2.5CG0870520.1.CDS"/>
    </source>
</evidence>